<dbReference type="Proteomes" id="UP000664417">
    <property type="component" value="Unassembled WGS sequence"/>
</dbReference>
<dbReference type="RefSeq" id="WP_207860418.1">
    <property type="nucleotide sequence ID" value="NZ_JAFREP010000017.1"/>
</dbReference>
<evidence type="ECO:0000313" key="1">
    <source>
        <dbReference type="EMBL" id="MBO1320463.1"/>
    </source>
</evidence>
<gene>
    <name evidence="1" type="ORF">J3U88_18450</name>
</gene>
<dbReference type="AlphaFoldDB" id="A0A8J7U3I8"/>
<name>A0A8J7U3I8_9BACT</name>
<sequence>MVNRFDALYDFLCDRLKGYPKDRESVDTLSGLPQDVAAFWQRIGFMEAFATVLQKPATCSEAEFNRQRGHMGQLGIPHALIPRCPLILSDDHYSVWYLDLDDATADPPVLGLNSDMPAPMRVAETFSRFAVQHLVTVALQQSPRLLIAPATPLAAEPLFPELHPALTQRGGVIALPFDDSEGVDDNRIHLCFQSMDALIGFCDWSNASFEFISGYLEPGQGRGKLKTIRFEGLTASQLPTEQRIFAEDGAVAIHIAADPDRTGWFSRPTEAPADRFLLTCNGKTAASWVAWIETQGGRVTKIDNKTPKKK</sequence>
<proteinExistence type="predicted"/>
<comment type="caution">
    <text evidence="1">The sequence shown here is derived from an EMBL/GenBank/DDBJ whole genome shotgun (WGS) entry which is preliminary data.</text>
</comment>
<accession>A0A8J7U3I8</accession>
<protein>
    <submittedName>
        <fullName evidence="1">Uncharacterized protein</fullName>
    </submittedName>
</protein>
<reference evidence="1" key="1">
    <citation type="submission" date="2021-03" db="EMBL/GenBank/DDBJ databases">
        <authorList>
            <person name="Wang G."/>
        </authorList>
    </citation>
    <scope>NUCLEOTIDE SEQUENCE</scope>
    <source>
        <strain evidence="1">KCTC 12899</strain>
    </source>
</reference>
<evidence type="ECO:0000313" key="2">
    <source>
        <dbReference type="Proteomes" id="UP000664417"/>
    </source>
</evidence>
<dbReference type="EMBL" id="JAFREP010000017">
    <property type="protein sequence ID" value="MBO1320463.1"/>
    <property type="molecule type" value="Genomic_DNA"/>
</dbReference>
<organism evidence="1 2">
    <name type="scientific">Acanthopleuribacter pedis</name>
    <dbReference type="NCBI Taxonomy" id="442870"/>
    <lineage>
        <taxon>Bacteria</taxon>
        <taxon>Pseudomonadati</taxon>
        <taxon>Acidobacteriota</taxon>
        <taxon>Holophagae</taxon>
        <taxon>Acanthopleuribacterales</taxon>
        <taxon>Acanthopleuribacteraceae</taxon>
        <taxon>Acanthopleuribacter</taxon>
    </lineage>
</organism>
<keyword evidence="2" id="KW-1185">Reference proteome</keyword>